<dbReference type="EMBL" id="AJYJ02000091">
    <property type="protein sequence ID" value="OEF12755.1"/>
    <property type="molecule type" value="Genomic_DNA"/>
</dbReference>
<sequence length="597" mass="61927">MASSLDKLMLQVAIIDQATKPLKSIGAEVTNVSDAGRAGMNQVAGGAAGLIASGLAIKSALMPAIEMDRKLGEVASLGVVGEDLNKLKNTALMFSAEYGKSATEFVNASYDIQSAFSGINGDQLSDITKSSAVLAAATKADTATITSYMGTMYGVFKNQANEMGAGIWSKQVAGMTAQSVEMFKTTGKGMSDAFTSVGANATSAGIKMNEQMAILGTLQATMSGSEAGTKYKAFLTGVAGAQDKLNMSFTDSQGQMLPMLDILGKLKTSFGDTIDVAEGDALKKAFGSDEAVGMIKLLMTDTNGLAKSMQTLGKVTGMDKATQMAKAQTDQWERLEASWFAIRTAVGGLILPAINSVAGALSNGLTVLVSYSQEYPVLAEFIGYAGVALLSIAGIVSMFSLVAGVAKLATAGWTTTTIIFNGVMALMRGGLLAMRTAAIAATLAMALAQVPMLPIIIGIGLIVAAVAAVIYWWDDLKAVFSNMDFFKKLGATIDWVVQKINLIPGIDIGTDSSVSMPEVPTPMAMDDIDVGVKTAPIGNYLNGGVGMAPQESFASQVAKSSKGNSGKQVHMGDVYITTTASNLSLADLDERSELDVG</sequence>
<keyword evidence="2" id="KW-0472">Membrane</keyword>
<protein>
    <submittedName>
        <fullName evidence="4">Phage tail tape measure protein</fullName>
    </submittedName>
</protein>
<organism evidence="4 5">
    <name type="scientific">Aliivibrio logei 5S-186</name>
    <dbReference type="NCBI Taxonomy" id="626086"/>
    <lineage>
        <taxon>Bacteria</taxon>
        <taxon>Pseudomonadati</taxon>
        <taxon>Pseudomonadota</taxon>
        <taxon>Gammaproteobacteria</taxon>
        <taxon>Vibrionales</taxon>
        <taxon>Vibrionaceae</taxon>
        <taxon>Aliivibrio</taxon>
    </lineage>
</organism>
<accession>A0ABX3AV31</accession>
<keyword evidence="1" id="KW-1188">Viral release from host cell</keyword>
<evidence type="ECO:0000256" key="1">
    <source>
        <dbReference type="ARBA" id="ARBA00022612"/>
    </source>
</evidence>
<evidence type="ECO:0000259" key="3">
    <source>
        <dbReference type="Pfam" id="PF10145"/>
    </source>
</evidence>
<dbReference type="Proteomes" id="UP000095059">
    <property type="component" value="Unassembled WGS sequence"/>
</dbReference>
<evidence type="ECO:0000313" key="5">
    <source>
        <dbReference type="Proteomes" id="UP000095059"/>
    </source>
</evidence>
<dbReference type="PANTHER" id="PTHR37813">
    <property type="entry name" value="FELS-2 PROPHAGE PROTEIN"/>
    <property type="match status" value="1"/>
</dbReference>
<dbReference type="NCBIfam" id="TIGR01760">
    <property type="entry name" value="tape_meas_TP901"/>
    <property type="match status" value="1"/>
</dbReference>
<keyword evidence="5" id="KW-1185">Reference proteome</keyword>
<feature type="domain" description="Phage tail tape measure protein" evidence="3">
    <location>
        <begin position="89"/>
        <end position="287"/>
    </location>
</feature>
<reference evidence="4 5" key="1">
    <citation type="journal article" date="2012" name="Science">
        <title>Ecological populations of bacteria act as socially cohesive units of antibiotic production and resistance.</title>
        <authorList>
            <person name="Cordero O.X."/>
            <person name="Wildschutte H."/>
            <person name="Kirkup B."/>
            <person name="Proehl S."/>
            <person name="Ngo L."/>
            <person name="Hussain F."/>
            <person name="Le Roux F."/>
            <person name="Mincer T."/>
            <person name="Polz M.F."/>
        </authorList>
    </citation>
    <scope>NUCLEOTIDE SEQUENCE [LARGE SCALE GENOMIC DNA]</scope>
    <source>
        <strain evidence="4 5">5S-186</strain>
    </source>
</reference>
<evidence type="ECO:0000313" key="4">
    <source>
        <dbReference type="EMBL" id="OEF12755.1"/>
    </source>
</evidence>
<proteinExistence type="predicted"/>
<evidence type="ECO:0000256" key="2">
    <source>
        <dbReference type="SAM" id="Phobius"/>
    </source>
</evidence>
<keyword evidence="2" id="KW-1133">Transmembrane helix</keyword>
<dbReference type="Pfam" id="PF10145">
    <property type="entry name" value="PhageMin_Tail"/>
    <property type="match status" value="1"/>
</dbReference>
<feature type="transmembrane region" description="Helical" evidence="2">
    <location>
        <begin position="452"/>
        <end position="473"/>
    </location>
</feature>
<dbReference type="RefSeq" id="WP_017020809.1">
    <property type="nucleotide sequence ID" value="NZ_AJYJ02000091.1"/>
</dbReference>
<keyword evidence="2" id="KW-0812">Transmembrane</keyword>
<feature type="transmembrane region" description="Helical" evidence="2">
    <location>
        <begin position="340"/>
        <end position="361"/>
    </location>
</feature>
<dbReference type="PANTHER" id="PTHR37813:SF1">
    <property type="entry name" value="FELS-2 PROPHAGE PROTEIN"/>
    <property type="match status" value="1"/>
</dbReference>
<feature type="transmembrane region" description="Helical" evidence="2">
    <location>
        <begin position="381"/>
        <end position="406"/>
    </location>
</feature>
<feature type="transmembrane region" description="Helical" evidence="2">
    <location>
        <begin position="418"/>
        <end position="446"/>
    </location>
</feature>
<comment type="caution">
    <text evidence="4">The sequence shown here is derived from an EMBL/GenBank/DDBJ whole genome shotgun (WGS) entry which is preliminary data.</text>
</comment>
<gene>
    <name evidence="4" type="ORF">A1Q5_08545</name>
</gene>
<name>A0ABX3AV31_ALILO</name>
<dbReference type="InterPro" id="IPR010090">
    <property type="entry name" value="Phage_tape_meas"/>
</dbReference>